<dbReference type="GO" id="GO:0022857">
    <property type="term" value="F:transmembrane transporter activity"/>
    <property type="evidence" value="ECO:0007669"/>
    <property type="project" value="UniProtKB-UniRule"/>
</dbReference>
<keyword evidence="6 9" id="KW-1133">Transmembrane helix</keyword>
<comment type="subcellular location">
    <subcellularLocation>
        <location evidence="1 9">Cell inner membrane</location>
        <topology evidence="1 9">Multi-pass membrane protein</topology>
    </subcellularLocation>
</comment>
<keyword evidence="4 9" id="KW-0997">Cell inner membrane</keyword>
<geneLocation type="plasmid" evidence="11">
    <name>unnamed1</name>
</geneLocation>
<evidence type="ECO:0000259" key="10">
    <source>
        <dbReference type="Pfam" id="PF04290"/>
    </source>
</evidence>
<evidence type="ECO:0000256" key="3">
    <source>
        <dbReference type="ARBA" id="ARBA00022475"/>
    </source>
</evidence>
<feature type="domain" description="Tripartite ATP-independent periplasmic transporters DctQ component" evidence="10">
    <location>
        <begin position="26"/>
        <end position="150"/>
    </location>
</feature>
<keyword evidence="2 9" id="KW-0813">Transport</keyword>
<dbReference type="AlphaFoldDB" id="A0AAU8ANW9"/>
<evidence type="ECO:0000256" key="2">
    <source>
        <dbReference type="ARBA" id="ARBA00022448"/>
    </source>
</evidence>
<dbReference type="EMBL" id="CP123386">
    <property type="protein sequence ID" value="XCC96705.1"/>
    <property type="molecule type" value="Genomic_DNA"/>
</dbReference>
<comment type="similarity">
    <text evidence="8 9">Belongs to the TRAP transporter small permease family.</text>
</comment>
<dbReference type="GO" id="GO:0005886">
    <property type="term" value="C:plasma membrane"/>
    <property type="evidence" value="ECO:0007669"/>
    <property type="project" value="UniProtKB-SubCell"/>
</dbReference>
<evidence type="ECO:0000256" key="9">
    <source>
        <dbReference type="RuleBase" id="RU369079"/>
    </source>
</evidence>
<evidence type="ECO:0000256" key="1">
    <source>
        <dbReference type="ARBA" id="ARBA00004429"/>
    </source>
</evidence>
<comment type="subunit">
    <text evidence="9">The complex comprises the extracytoplasmic solute receptor protein and the two transmembrane proteins.</text>
</comment>
<accession>A0AAU8ANW9</accession>
<name>A0AAU8ANW9_9RHOB</name>
<evidence type="ECO:0000256" key="4">
    <source>
        <dbReference type="ARBA" id="ARBA00022519"/>
    </source>
</evidence>
<dbReference type="PANTHER" id="PTHR35011">
    <property type="entry name" value="2,3-DIKETO-L-GULONATE TRAP TRANSPORTER SMALL PERMEASE PROTEIN YIAM"/>
    <property type="match status" value="1"/>
</dbReference>
<feature type="transmembrane region" description="Helical" evidence="9">
    <location>
        <begin position="20"/>
        <end position="40"/>
    </location>
</feature>
<feature type="transmembrane region" description="Helical" evidence="9">
    <location>
        <begin position="52"/>
        <end position="68"/>
    </location>
</feature>
<evidence type="ECO:0000256" key="5">
    <source>
        <dbReference type="ARBA" id="ARBA00022692"/>
    </source>
</evidence>
<sequence length="170" mass="19466">MERLVSLGAWLRRRAENIAALMLAVMFGAFIVQVAFRYLLNLPVGGASELTILMWLWLVLWGAAFVLRERDEIRFDFVLSLAGRRLRRGMSLIACAALLLLYGYSLPAVWDYVTFMKIQDTSYLDLRYDWVYAIYIIFAVASLARYAWLFWAAATGRHVTGDPIAQEDEA</sequence>
<dbReference type="RefSeq" id="WP_353475598.1">
    <property type="nucleotide sequence ID" value="NZ_CP123386.1"/>
</dbReference>
<dbReference type="PANTHER" id="PTHR35011:SF2">
    <property type="entry name" value="2,3-DIKETO-L-GULONATE TRAP TRANSPORTER SMALL PERMEASE PROTEIN YIAM"/>
    <property type="match status" value="1"/>
</dbReference>
<feature type="transmembrane region" description="Helical" evidence="9">
    <location>
        <begin position="89"/>
        <end position="110"/>
    </location>
</feature>
<feature type="transmembrane region" description="Helical" evidence="9">
    <location>
        <begin position="130"/>
        <end position="148"/>
    </location>
</feature>
<keyword evidence="11" id="KW-0614">Plasmid</keyword>
<gene>
    <name evidence="11" type="ORF">PVT71_23700</name>
</gene>
<dbReference type="Pfam" id="PF04290">
    <property type="entry name" value="DctQ"/>
    <property type="match status" value="1"/>
</dbReference>
<protein>
    <recommendedName>
        <fullName evidence="9">TRAP transporter small permease protein</fullName>
    </recommendedName>
</protein>
<evidence type="ECO:0000256" key="7">
    <source>
        <dbReference type="ARBA" id="ARBA00023136"/>
    </source>
</evidence>
<evidence type="ECO:0000313" key="11">
    <source>
        <dbReference type="EMBL" id="XCC96705.1"/>
    </source>
</evidence>
<comment type="function">
    <text evidence="9">Part of the tripartite ATP-independent periplasmic (TRAP) transport system.</text>
</comment>
<dbReference type="InterPro" id="IPR055348">
    <property type="entry name" value="DctQ"/>
</dbReference>
<keyword evidence="5 9" id="KW-0812">Transmembrane</keyword>
<dbReference type="GO" id="GO:0015740">
    <property type="term" value="P:C4-dicarboxylate transport"/>
    <property type="evidence" value="ECO:0007669"/>
    <property type="project" value="TreeGrafter"/>
</dbReference>
<evidence type="ECO:0000256" key="6">
    <source>
        <dbReference type="ARBA" id="ARBA00022989"/>
    </source>
</evidence>
<dbReference type="InterPro" id="IPR007387">
    <property type="entry name" value="TRAP_DctQ"/>
</dbReference>
<keyword evidence="3" id="KW-1003">Cell membrane</keyword>
<evidence type="ECO:0000256" key="8">
    <source>
        <dbReference type="ARBA" id="ARBA00038436"/>
    </source>
</evidence>
<reference evidence="11" key="1">
    <citation type="submission" date="2023-02" db="EMBL/GenBank/DDBJ databases">
        <title>Description and genomic characterization of Salipiger bruguierae sp. nov., isolated from the sediment of mangrove plant Bruguiera sexangula.</title>
        <authorList>
            <person name="Long M."/>
        </authorList>
    </citation>
    <scope>NUCLEOTIDE SEQUENCE</scope>
    <source>
        <strain evidence="11">H15</strain>
        <plasmid evidence="11">unnamed1</plasmid>
    </source>
</reference>
<proteinExistence type="inferred from homology"/>
<organism evidence="11">
    <name type="scientific">Alloyangia sp. H15</name>
    <dbReference type="NCBI Taxonomy" id="3029062"/>
    <lineage>
        <taxon>Bacteria</taxon>
        <taxon>Pseudomonadati</taxon>
        <taxon>Pseudomonadota</taxon>
        <taxon>Alphaproteobacteria</taxon>
        <taxon>Rhodobacterales</taxon>
        <taxon>Roseobacteraceae</taxon>
        <taxon>Alloyangia</taxon>
    </lineage>
</organism>
<keyword evidence="7 9" id="KW-0472">Membrane</keyword>